<dbReference type="InterPro" id="IPR001138">
    <property type="entry name" value="Zn2Cys6_DnaBD"/>
</dbReference>
<evidence type="ECO:0000256" key="1">
    <source>
        <dbReference type="ARBA" id="ARBA00004123"/>
    </source>
</evidence>
<dbReference type="PANTHER" id="PTHR31845:SF17">
    <property type="entry name" value="ZN(II)2CYS6 TRANSCRIPTION FACTOR (EUROFUNG)"/>
    <property type="match status" value="1"/>
</dbReference>
<keyword evidence="5" id="KW-0804">Transcription</keyword>
<evidence type="ECO:0000256" key="4">
    <source>
        <dbReference type="ARBA" id="ARBA00023125"/>
    </source>
</evidence>
<comment type="subcellular location">
    <subcellularLocation>
        <location evidence="1">Nucleus</location>
    </subcellularLocation>
</comment>
<dbReference type="Pfam" id="PF04082">
    <property type="entry name" value="Fungal_trans"/>
    <property type="match status" value="1"/>
</dbReference>
<dbReference type="InterPro" id="IPR036864">
    <property type="entry name" value="Zn2-C6_fun-type_DNA-bd_sf"/>
</dbReference>
<dbReference type="Pfam" id="PF00172">
    <property type="entry name" value="Zn_clus"/>
    <property type="match status" value="1"/>
</dbReference>
<keyword evidence="4" id="KW-0238">DNA-binding</keyword>
<accession>A0ABR3XRB7</accession>
<organism evidence="9 10">
    <name type="scientific">Phialemonium thermophilum</name>
    <dbReference type="NCBI Taxonomy" id="223376"/>
    <lineage>
        <taxon>Eukaryota</taxon>
        <taxon>Fungi</taxon>
        <taxon>Dikarya</taxon>
        <taxon>Ascomycota</taxon>
        <taxon>Pezizomycotina</taxon>
        <taxon>Sordariomycetes</taxon>
        <taxon>Sordariomycetidae</taxon>
        <taxon>Cephalothecales</taxon>
        <taxon>Cephalothecaceae</taxon>
        <taxon>Phialemonium</taxon>
    </lineage>
</organism>
<dbReference type="InterPro" id="IPR051089">
    <property type="entry name" value="prtT"/>
</dbReference>
<proteinExistence type="predicted"/>
<keyword evidence="2" id="KW-0479">Metal-binding</keyword>
<keyword evidence="10" id="KW-1185">Reference proteome</keyword>
<feature type="compositionally biased region" description="Basic and acidic residues" evidence="7">
    <location>
        <begin position="100"/>
        <end position="112"/>
    </location>
</feature>
<dbReference type="CDD" id="cd00067">
    <property type="entry name" value="GAL4"/>
    <property type="match status" value="1"/>
</dbReference>
<dbReference type="EMBL" id="JAZHXJ010000053">
    <property type="protein sequence ID" value="KAL1878543.1"/>
    <property type="molecule type" value="Genomic_DNA"/>
</dbReference>
<dbReference type="SMART" id="SM00066">
    <property type="entry name" value="GAL4"/>
    <property type="match status" value="1"/>
</dbReference>
<dbReference type="CDD" id="cd12148">
    <property type="entry name" value="fungal_TF_MHR"/>
    <property type="match status" value="1"/>
</dbReference>
<feature type="region of interest" description="Disordered" evidence="7">
    <location>
        <begin position="97"/>
        <end position="137"/>
    </location>
</feature>
<feature type="domain" description="Zn(2)-C6 fungal-type" evidence="8">
    <location>
        <begin position="30"/>
        <end position="62"/>
    </location>
</feature>
<gene>
    <name evidence="9" type="ORF">VTK73DRAFT_7884</name>
</gene>
<dbReference type="PROSITE" id="PS00463">
    <property type="entry name" value="ZN2_CY6_FUNGAL_1"/>
    <property type="match status" value="1"/>
</dbReference>
<evidence type="ECO:0000256" key="5">
    <source>
        <dbReference type="ARBA" id="ARBA00023163"/>
    </source>
</evidence>
<dbReference type="PROSITE" id="PS50048">
    <property type="entry name" value="ZN2_CY6_FUNGAL_2"/>
    <property type="match status" value="1"/>
</dbReference>
<evidence type="ECO:0000256" key="3">
    <source>
        <dbReference type="ARBA" id="ARBA00023015"/>
    </source>
</evidence>
<keyword evidence="6" id="KW-0539">Nucleus</keyword>
<reference evidence="9 10" key="1">
    <citation type="journal article" date="2024" name="Commun. Biol.">
        <title>Comparative genomic analysis of thermophilic fungi reveals convergent evolutionary adaptations and gene losses.</title>
        <authorList>
            <person name="Steindorff A.S."/>
            <person name="Aguilar-Pontes M.V."/>
            <person name="Robinson A.J."/>
            <person name="Andreopoulos B."/>
            <person name="LaButti K."/>
            <person name="Kuo A."/>
            <person name="Mondo S."/>
            <person name="Riley R."/>
            <person name="Otillar R."/>
            <person name="Haridas S."/>
            <person name="Lipzen A."/>
            <person name="Grimwood J."/>
            <person name="Schmutz J."/>
            <person name="Clum A."/>
            <person name="Reid I.D."/>
            <person name="Moisan M.C."/>
            <person name="Butler G."/>
            <person name="Nguyen T.T.M."/>
            <person name="Dewar K."/>
            <person name="Conant G."/>
            <person name="Drula E."/>
            <person name="Henrissat B."/>
            <person name="Hansel C."/>
            <person name="Singer S."/>
            <person name="Hutchinson M.I."/>
            <person name="de Vries R.P."/>
            <person name="Natvig D.O."/>
            <person name="Powell A.J."/>
            <person name="Tsang A."/>
            <person name="Grigoriev I.V."/>
        </authorList>
    </citation>
    <scope>NUCLEOTIDE SEQUENCE [LARGE SCALE GENOMIC DNA]</scope>
    <source>
        <strain evidence="9 10">ATCC 24622</strain>
    </source>
</reference>
<protein>
    <recommendedName>
        <fullName evidence="8">Zn(2)-C6 fungal-type domain-containing protein</fullName>
    </recommendedName>
</protein>
<dbReference type="Gene3D" id="4.10.240.10">
    <property type="entry name" value="Zn(2)-C6 fungal-type DNA-binding domain"/>
    <property type="match status" value="1"/>
</dbReference>
<evidence type="ECO:0000313" key="9">
    <source>
        <dbReference type="EMBL" id="KAL1878543.1"/>
    </source>
</evidence>
<evidence type="ECO:0000256" key="7">
    <source>
        <dbReference type="SAM" id="MobiDB-lite"/>
    </source>
</evidence>
<comment type="caution">
    <text evidence="9">The sequence shown here is derived from an EMBL/GenBank/DDBJ whole genome shotgun (WGS) entry which is preliminary data.</text>
</comment>
<dbReference type="PANTHER" id="PTHR31845">
    <property type="entry name" value="FINGER DOMAIN PROTEIN, PUTATIVE-RELATED"/>
    <property type="match status" value="1"/>
</dbReference>
<dbReference type="SUPFAM" id="SSF57701">
    <property type="entry name" value="Zn2/Cys6 DNA-binding domain"/>
    <property type="match status" value="1"/>
</dbReference>
<sequence>MSVSQSAAALALRDSFGDRKIPDISRKITACVACRKQKLKCQMQDSKPPCTRCRARGLPCAVNKSLQMLLEGDAHWKERMEQRMRSLEETITLLKGSDAQTDHHSPPAEVRKHTSPPSVASPQEDEQRRKQQARTTTAAAPELTINLSCSLGSYPGSSVATILAAEERDAGAPKFDIISSGLISLQEAEEYFAVYQTSMDPFLHRVLSEEDCLANVRARSSFLTTAICTVGALYTASDSYSASYEAFVQQVSGKVLCRNPSFDDVRALCIGAFWLHEISSSLVASAVRMSRDLYLHRCITKMPHVKRECYDRTRLFLLVYLVDHYCSMVYGKPPMTGGFASLKSPRAFMKSALCSRHDPMLVAHIELWFISSRVFDTFGADVDTHVVADRVAEVETLSRAYRAWHEHAVGSLQGMTMGSAADRQDNDDGDDDPSPFLPRQMLDLHLSFALLFLFSHAFRGLSFPSGHRGISPSENVAYFQRCSFDCALSIVQSIGAEAALRQRLPMLPPYHIAMVAFACICLIRYVRQGHLALLVDEQLRHQARLALVTLADVFRSTAEGMDKKHPLVSLASSLGIVMRRLNLGTRVEAGSAPEPAGRNPESGMGDDLCGHWFELNDSYDANGETIWPGLPEINEETFMMNMDALFFSQSR</sequence>
<dbReference type="InterPro" id="IPR007219">
    <property type="entry name" value="XnlR_reg_dom"/>
</dbReference>
<name>A0ABR3XRB7_9PEZI</name>
<keyword evidence="3" id="KW-0805">Transcription regulation</keyword>
<evidence type="ECO:0000313" key="10">
    <source>
        <dbReference type="Proteomes" id="UP001586593"/>
    </source>
</evidence>
<evidence type="ECO:0000256" key="2">
    <source>
        <dbReference type="ARBA" id="ARBA00022723"/>
    </source>
</evidence>
<evidence type="ECO:0000259" key="8">
    <source>
        <dbReference type="PROSITE" id="PS50048"/>
    </source>
</evidence>
<evidence type="ECO:0000256" key="6">
    <source>
        <dbReference type="ARBA" id="ARBA00023242"/>
    </source>
</evidence>
<dbReference type="Proteomes" id="UP001586593">
    <property type="component" value="Unassembled WGS sequence"/>
</dbReference>